<accession>A0A927BTI3</accession>
<dbReference type="InterPro" id="IPR024623">
    <property type="entry name" value="YtxH"/>
</dbReference>
<keyword evidence="2" id="KW-0812">Transmembrane</keyword>
<dbReference type="EMBL" id="JACXIZ010000020">
    <property type="protein sequence ID" value="MBD2846007.1"/>
    <property type="molecule type" value="Genomic_DNA"/>
</dbReference>
<reference evidence="3" key="1">
    <citation type="submission" date="2020-09" db="EMBL/GenBank/DDBJ databases">
        <title>A novel bacterium of genus Paenibacillus, isolated from South China Sea.</title>
        <authorList>
            <person name="Huang H."/>
            <person name="Mo K."/>
            <person name="Hu Y."/>
        </authorList>
    </citation>
    <scope>NUCLEOTIDE SEQUENCE</scope>
    <source>
        <strain evidence="3">IB182496</strain>
    </source>
</reference>
<evidence type="ECO:0000313" key="3">
    <source>
        <dbReference type="EMBL" id="MBD2846007.1"/>
    </source>
</evidence>
<sequence length="136" mass="14343">MTKKGSSFLIGVVAGAIAGTVSALLLAPKSGKELRKDVATGARQVGETTGKFAERAKDTTTRIASRVGEQSTRIADKTKETTKQLVDDVKGWRERRQGMVTLSGDSTVSEAEETPILPGAQAEVPVIPESGDDESK</sequence>
<dbReference type="PANTHER" id="PTHR35792:SF1">
    <property type="entry name" value="SLL0268 PROTEIN"/>
    <property type="match status" value="1"/>
</dbReference>
<dbReference type="RefSeq" id="WP_190918094.1">
    <property type="nucleotide sequence ID" value="NZ_JACXIZ010000020.1"/>
</dbReference>
<feature type="transmembrane region" description="Helical" evidence="2">
    <location>
        <begin position="6"/>
        <end position="27"/>
    </location>
</feature>
<dbReference type="PANTHER" id="PTHR35792">
    <property type="entry name" value="GENERAL STRESS PROTEIN"/>
    <property type="match status" value="1"/>
</dbReference>
<protein>
    <submittedName>
        <fullName evidence="3">YtxH domain-containing protein</fullName>
    </submittedName>
</protein>
<dbReference type="Proteomes" id="UP000621560">
    <property type="component" value="Unassembled WGS sequence"/>
</dbReference>
<dbReference type="AlphaFoldDB" id="A0A927BTI3"/>
<evidence type="ECO:0000256" key="2">
    <source>
        <dbReference type="SAM" id="Phobius"/>
    </source>
</evidence>
<feature type="region of interest" description="Disordered" evidence="1">
    <location>
        <begin position="104"/>
        <end position="136"/>
    </location>
</feature>
<comment type="caution">
    <text evidence="3">The sequence shown here is derived from an EMBL/GenBank/DDBJ whole genome shotgun (WGS) entry which is preliminary data.</text>
</comment>
<evidence type="ECO:0000313" key="4">
    <source>
        <dbReference type="Proteomes" id="UP000621560"/>
    </source>
</evidence>
<keyword evidence="4" id="KW-1185">Reference proteome</keyword>
<gene>
    <name evidence="3" type="ORF">IDH44_12450</name>
</gene>
<evidence type="ECO:0000256" key="1">
    <source>
        <dbReference type="SAM" id="MobiDB-lite"/>
    </source>
</evidence>
<keyword evidence="2" id="KW-1133">Transmembrane helix</keyword>
<name>A0A927BTI3_9BACL</name>
<proteinExistence type="predicted"/>
<dbReference type="InterPro" id="IPR052928">
    <property type="entry name" value="Desiccation-related_membrane"/>
</dbReference>
<keyword evidence="2" id="KW-0472">Membrane</keyword>
<dbReference type="Pfam" id="PF12732">
    <property type="entry name" value="YtxH"/>
    <property type="match status" value="1"/>
</dbReference>
<organism evidence="3 4">
    <name type="scientific">Paenibacillus sabuli</name>
    <dbReference type="NCBI Taxonomy" id="2772509"/>
    <lineage>
        <taxon>Bacteria</taxon>
        <taxon>Bacillati</taxon>
        <taxon>Bacillota</taxon>
        <taxon>Bacilli</taxon>
        <taxon>Bacillales</taxon>
        <taxon>Paenibacillaceae</taxon>
        <taxon>Paenibacillus</taxon>
    </lineage>
</organism>